<dbReference type="PROSITE" id="PS00125">
    <property type="entry name" value="SER_THR_PHOSPHATASE"/>
    <property type="match status" value="1"/>
</dbReference>
<dbReference type="FunFam" id="3.60.21.10:FF:000287">
    <property type="entry name" value="Serine/threonine-protein phosphatase"/>
    <property type="match status" value="1"/>
</dbReference>
<evidence type="ECO:0000256" key="2">
    <source>
        <dbReference type="ARBA" id="ARBA00001965"/>
    </source>
</evidence>
<keyword evidence="7" id="KW-0112">Calmodulin-binding</keyword>
<dbReference type="Proteomes" id="UP000034805">
    <property type="component" value="Unassembled WGS sequence"/>
</dbReference>
<evidence type="ECO:0000256" key="8">
    <source>
        <dbReference type="ARBA" id="ARBA00022912"/>
    </source>
</evidence>
<dbReference type="GO" id="GO:0097720">
    <property type="term" value="P:calcineurin-mediated signaling"/>
    <property type="evidence" value="ECO:0007669"/>
    <property type="project" value="InterPro"/>
</dbReference>
<keyword evidence="4" id="KW-0479">Metal-binding</keyword>
<dbReference type="EMBL" id="JARO02012058">
    <property type="protein sequence ID" value="KPP59493.1"/>
    <property type="molecule type" value="Genomic_DNA"/>
</dbReference>
<dbReference type="AlphaFoldDB" id="A0A0P7TZD3"/>
<dbReference type="SMART" id="SM00156">
    <property type="entry name" value="PP2Ac"/>
    <property type="match status" value="1"/>
</dbReference>
<evidence type="ECO:0000256" key="11">
    <source>
        <dbReference type="ARBA" id="ARBA00048336"/>
    </source>
</evidence>
<comment type="catalytic activity">
    <reaction evidence="11 12">
        <text>O-phospho-L-threonyl-[protein] + H2O = L-threonyl-[protein] + phosphate</text>
        <dbReference type="Rhea" id="RHEA:47004"/>
        <dbReference type="Rhea" id="RHEA-COMP:11060"/>
        <dbReference type="Rhea" id="RHEA-COMP:11605"/>
        <dbReference type="ChEBI" id="CHEBI:15377"/>
        <dbReference type="ChEBI" id="CHEBI:30013"/>
        <dbReference type="ChEBI" id="CHEBI:43474"/>
        <dbReference type="ChEBI" id="CHEBI:61977"/>
        <dbReference type="EC" id="3.1.3.16"/>
    </reaction>
</comment>
<dbReference type="InterPro" id="IPR043360">
    <property type="entry name" value="PP2B"/>
</dbReference>
<dbReference type="PRINTS" id="PR00114">
    <property type="entry name" value="STPHPHTASE"/>
</dbReference>
<evidence type="ECO:0000256" key="10">
    <source>
        <dbReference type="ARBA" id="ARBA00047761"/>
    </source>
</evidence>
<feature type="non-terminal residue" evidence="15">
    <location>
        <position position="410"/>
    </location>
</feature>
<dbReference type="CDD" id="cd07416">
    <property type="entry name" value="MPP_PP2B"/>
    <property type="match status" value="1"/>
</dbReference>
<dbReference type="EC" id="3.1.3.16" evidence="12"/>
<evidence type="ECO:0000313" key="16">
    <source>
        <dbReference type="Proteomes" id="UP000034805"/>
    </source>
</evidence>
<evidence type="ECO:0000313" key="15">
    <source>
        <dbReference type="EMBL" id="KPP59493.1"/>
    </source>
</evidence>
<dbReference type="GO" id="GO:0046872">
    <property type="term" value="F:metal ion binding"/>
    <property type="evidence" value="ECO:0007669"/>
    <property type="project" value="UniProtKB-KW"/>
</dbReference>
<dbReference type="Pfam" id="PF00149">
    <property type="entry name" value="Metallophos"/>
    <property type="match status" value="1"/>
</dbReference>
<evidence type="ECO:0000256" key="1">
    <source>
        <dbReference type="ARBA" id="ARBA00001947"/>
    </source>
</evidence>
<keyword evidence="5 12" id="KW-0378">Hydrolase</keyword>
<dbReference type="InterPro" id="IPR006186">
    <property type="entry name" value="Ser/Thr-sp_prot-phosphatase"/>
</dbReference>
<dbReference type="SUPFAM" id="SSF56300">
    <property type="entry name" value="Metallo-dependent phosphatases"/>
    <property type="match status" value="1"/>
</dbReference>
<evidence type="ECO:0000256" key="4">
    <source>
        <dbReference type="ARBA" id="ARBA00022723"/>
    </source>
</evidence>
<sequence>MQVHSQPQSELSSSRRPLRSLTLRCVCVPLAVPFPLSHRLTMKEVFDCEGKPRVDLLKAHLTKEGRVEEAVALRIINEGASILRQEKTMLDIEAPVTVCGDIHGQFFDLMKLFEVGGSPATTRYLFLGDYVDRGYFSIECVLYLWSLKILYPKTLFLLRGNHECRHLTEYFTFKQECKIKYSEQVYDSCMDAFDCLPLAALMNQQFLCVHGGLSPEIHTLDDIKKLDRFKEPPAFGPMCDLLWSDPLEDFGNEKTQEYFCHNTVRGCSYFYSYPAVCEFLQNNNLLSVIRAHEAQDAGYRMYRKSQTTGFPSLITIFSAPNYLDVYNNKGGSRVARAASVCSIPQFLLTSSLWSKVNVQSVTGGRVAACRQGDGCHSDARASSVSRGHPRWLRPSSGGSVKVTGKRAVPR</sequence>
<keyword evidence="6" id="KW-0862">Zinc</keyword>
<keyword evidence="8" id="KW-0904">Protein phosphatase</keyword>
<evidence type="ECO:0000259" key="14">
    <source>
        <dbReference type="PROSITE" id="PS00125"/>
    </source>
</evidence>
<dbReference type="Gene3D" id="3.60.21.10">
    <property type="match status" value="1"/>
</dbReference>
<evidence type="ECO:0000256" key="9">
    <source>
        <dbReference type="ARBA" id="ARBA00023004"/>
    </source>
</evidence>
<evidence type="ECO:0000256" key="3">
    <source>
        <dbReference type="ARBA" id="ARBA00009905"/>
    </source>
</evidence>
<dbReference type="GO" id="GO:0033192">
    <property type="term" value="F:calmodulin-dependent protein phosphatase activity"/>
    <property type="evidence" value="ECO:0007669"/>
    <property type="project" value="InterPro"/>
</dbReference>
<reference evidence="15 16" key="1">
    <citation type="submission" date="2015-08" db="EMBL/GenBank/DDBJ databases">
        <title>The genome of the Asian arowana (Scleropages formosus).</title>
        <authorList>
            <person name="Tan M.H."/>
            <person name="Gan H.M."/>
            <person name="Croft L.J."/>
            <person name="Austin C.M."/>
        </authorList>
    </citation>
    <scope>NUCLEOTIDE SEQUENCE [LARGE SCALE GENOMIC DNA]</scope>
    <source>
        <strain evidence="15">Aro1</strain>
    </source>
</reference>
<accession>A0A0P7TZD3</accession>
<evidence type="ECO:0000256" key="7">
    <source>
        <dbReference type="ARBA" id="ARBA00022860"/>
    </source>
</evidence>
<dbReference type="InterPro" id="IPR004843">
    <property type="entry name" value="Calcineurin-like_PHP"/>
</dbReference>
<comment type="similarity">
    <text evidence="3">Belongs to the PPP phosphatase family. PP-2B subfamily.</text>
</comment>
<organism evidence="15 16">
    <name type="scientific">Scleropages formosus</name>
    <name type="common">Asian bonytongue</name>
    <name type="synonym">Osteoglossum formosum</name>
    <dbReference type="NCBI Taxonomy" id="113540"/>
    <lineage>
        <taxon>Eukaryota</taxon>
        <taxon>Metazoa</taxon>
        <taxon>Chordata</taxon>
        <taxon>Craniata</taxon>
        <taxon>Vertebrata</taxon>
        <taxon>Euteleostomi</taxon>
        <taxon>Actinopterygii</taxon>
        <taxon>Neopterygii</taxon>
        <taxon>Teleostei</taxon>
        <taxon>Osteoglossocephala</taxon>
        <taxon>Osteoglossomorpha</taxon>
        <taxon>Osteoglossiformes</taxon>
        <taxon>Osteoglossidae</taxon>
        <taxon>Scleropages</taxon>
    </lineage>
</organism>
<dbReference type="PANTHER" id="PTHR45673">
    <property type="entry name" value="SERINE/THREONINE-PROTEIN PHOSPHATASE 2B CATALYTIC SUBUNIT 1-RELATED"/>
    <property type="match status" value="1"/>
</dbReference>
<name>A0A0P7TZD3_SCLFO</name>
<gene>
    <name evidence="15" type="ORF">Z043_122582</name>
</gene>
<feature type="domain" description="Serine/threonine specific protein phosphatases" evidence="14">
    <location>
        <begin position="158"/>
        <end position="163"/>
    </location>
</feature>
<evidence type="ECO:0000256" key="12">
    <source>
        <dbReference type="RuleBase" id="RU004273"/>
    </source>
</evidence>
<dbReference type="InterPro" id="IPR029052">
    <property type="entry name" value="Metallo-depent_PP-like"/>
</dbReference>
<comment type="cofactor">
    <cofactor evidence="1">
        <name>Zn(2+)</name>
        <dbReference type="ChEBI" id="CHEBI:29105"/>
    </cofactor>
</comment>
<evidence type="ECO:0000256" key="5">
    <source>
        <dbReference type="ARBA" id="ARBA00022801"/>
    </source>
</evidence>
<dbReference type="InterPro" id="IPR041751">
    <property type="entry name" value="MPP_PP2B"/>
</dbReference>
<evidence type="ECO:0000256" key="6">
    <source>
        <dbReference type="ARBA" id="ARBA00022833"/>
    </source>
</evidence>
<dbReference type="GO" id="GO:0005516">
    <property type="term" value="F:calmodulin binding"/>
    <property type="evidence" value="ECO:0007669"/>
    <property type="project" value="UniProtKB-KW"/>
</dbReference>
<comment type="cofactor">
    <cofactor evidence="2">
        <name>Fe(3+)</name>
        <dbReference type="ChEBI" id="CHEBI:29034"/>
    </cofactor>
</comment>
<evidence type="ECO:0000256" key="13">
    <source>
        <dbReference type="SAM" id="MobiDB-lite"/>
    </source>
</evidence>
<keyword evidence="9" id="KW-0408">Iron</keyword>
<protein>
    <recommendedName>
        <fullName evidence="12">Serine/threonine-protein phosphatase</fullName>
        <ecNumber evidence="12">3.1.3.16</ecNumber>
    </recommendedName>
</protein>
<comment type="catalytic activity">
    <reaction evidence="10">
        <text>O-phospho-L-seryl-[protein] + H2O = L-seryl-[protein] + phosphate</text>
        <dbReference type="Rhea" id="RHEA:20629"/>
        <dbReference type="Rhea" id="RHEA-COMP:9863"/>
        <dbReference type="Rhea" id="RHEA-COMP:11604"/>
        <dbReference type="ChEBI" id="CHEBI:15377"/>
        <dbReference type="ChEBI" id="CHEBI:29999"/>
        <dbReference type="ChEBI" id="CHEBI:43474"/>
        <dbReference type="ChEBI" id="CHEBI:83421"/>
        <dbReference type="EC" id="3.1.3.16"/>
    </reaction>
</comment>
<proteinExistence type="inferred from homology"/>
<dbReference type="STRING" id="113540.ENSSFOP00015054365"/>
<comment type="caution">
    <text evidence="15">The sequence shown here is derived from an EMBL/GenBank/DDBJ whole genome shotgun (WGS) entry which is preliminary data.</text>
</comment>
<feature type="region of interest" description="Disordered" evidence="13">
    <location>
        <begin position="372"/>
        <end position="410"/>
    </location>
</feature>